<keyword evidence="4" id="KW-1185">Reference proteome</keyword>
<evidence type="ECO:0000256" key="2">
    <source>
        <dbReference type="ARBA" id="ARBA00023002"/>
    </source>
</evidence>
<dbReference type="Gene3D" id="3.40.50.720">
    <property type="entry name" value="NAD(P)-binding Rossmann-like Domain"/>
    <property type="match status" value="1"/>
</dbReference>
<evidence type="ECO:0000313" key="4">
    <source>
        <dbReference type="Proteomes" id="UP000008312"/>
    </source>
</evidence>
<organism evidence="3">
    <name type="scientific">Blastocystis hominis</name>
    <dbReference type="NCBI Taxonomy" id="12968"/>
    <lineage>
        <taxon>Eukaryota</taxon>
        <taxon>Sar</taxon>
        <taxon>Stramenopiles</taxon>
        <taxon>Bigyra</taxon>
        <taxon>Opalozoa</taxon>
        <taxon>Opalinata</taxon>
        <taxon>Blastocystidae</taxon>
        <taxon>Blastocystis</taxon>
    </lineage>
</organism>
<dbReference type="PANTHER" id="PTHR24322">
    <property type="entry name" value="PKSB"/>
    <property type="match status" value="1"/>
</dbReference>
<dbReference type="InterPro" id="IPR036291">
    <property type="entry name" value="NAD(P)-bd_dom_sf"/>
</dbReference>
<sequence length="241" mass="26434">MIAEHYAKSGCDLLLIDVNQAGLDLTRSKCEEAGANSVTAMKLDVTDTEAVRSAIYAYDVSHPIDALYPCAAINDTPKKPLSDCVQVKSNGGMLFTGFPKDLLREHPWCNRGRGKICLFSSILGFGGTRITPNYTISKNCMRAIAESLRFPLKEKGISISYVCPGGVKTGMTQVLPSWLTWIFLSAESAAKLIINGCENGDFLIVFPFSCYSICYGFLSGPAYLRESLEVLLDMVYRGLFH</sequence>
<dbReference type="OrthoDB" id="417891at2759"/>
<dbReference type="PANTHER" id="PTHR24322:SF736">
    <property type="entry name" value="RETINOL DEHYDROGENASE 10"/>
    <property type="match status" value="1"/>
</dbReference>
<evidence type="ECO:0000256" key="1">
    <source>
        <dbReference type="ARBA" id="ARBA00006484"/>
    </source>
</evidence>
<dbReference type="Pfam" id="PF00106">
    <property type="entry name" value="adh_short"/>
    <property type="match status" value="1"/>
</dbReference>
<proteinExistence type="inferred from homology"/>
<dbReference type="GO" id="GO:0016616">
    <property type="term" value="F:oxidoreductase activity, acting on the CH-OH group of donors, NAD or NADP as acceptor"/>
    <property type="evidence" value="ECO:0007669"/>
    <property type="project" value="TreeGrafter"/>
</dbReference>
<accession>D8M4U2</accession>
<dbReference type="InterPro" id="IPR002347">
    <property type="entry name" value="SDR_fam"/>
</dbReference>
<evidence type="ECO:0000313" key="3">
    <source>
        <dbReference type="EMBL" id="CBK23081.2"/>
    </source>
</evidence>
<dbReference type="PRINTS" id="PR00081">
    <property type="entry name" value="GDHRDH"/>
</dbReference>
<gene>
    <name evidence="3" type="ORF">GSBLH_T00006565001</name>
</gene>
<protein>
    <submittedName>
        <fullName evidence="3">Uncharacterized protein</fullName>
    </submittedName>
</protein>
<keyword evidence="2" id="KW-0560">Oxidoreductase</keyword>
<name>D8M4U2_BLAHO</name>
<dbReference type="Proteomes" id="UP000008312">
    <property type="component" value="Unassembled WGS sequence"/>
</dbReference>
<dbReference type="RefSeq" id="XP_012897129.1">
    <property type="nucleotide sequence ID" value="XM_013041675.1"/>
</dbReference>
<reference evidence="3" key="1">
    <citation type="submission" date="2010-02" db="EMBL/GenBank/DDBJ databases">
        <title>Sequencing and annotation of the Blastocystis hominis genome.</title>
        <authorList>
            <person name="Wincker P."/>
        </authorList>
    </citation>
    <scope>NUCLEOTIDE SEQUENCE</scope>
    <source>
        <strain evidence="3">Singapore isolate B</strain>
    </source>
</reference>
<comment type="similarity">
    <text evidence="1">Belongs to the short-chain dehydrogenases/reductases (SDR) family.</text>
</comment>
<dbReference type="SUPFAM" id="SSF51735">
    <property type="entry name" value="NAD(P)-binding Rossmann-fold domains"/>
    <property type="match status" value="1"/>
</dbReference>
<dbReference type="EMBL" id="FN668654">
    <property type="protein sequence ID" value="CBK23081.2"/>
    <property type="molecule type" value="Genomic_DNA"/>
</dbReference>
<dbReference type="GeneID" id="24922689"/>
<dbReference type="AlphaFoldDB" id="D8M4U2"/>
<dbReference type="InParanoid" id="D8M4U2"/>